<comment type="similarity">
    <text evidence="6">Belongs to the exbB/tolQ family.</text>
</comment>
<dbReference type="PANTHER" id="PTHR30625">
    <property type="entry name" value="PROTEIN TOLQ"/>
    <property type="match status" value="1"/>
</dbReference>
<accession>A0A4U0YJN2</accession>
<comment type="caution">
    <text evidence="9">The sequence shown here is derived from an EMBL/GenBank/DDBJ whole genome shotgun (WGS) entry which is preliminary data.</text>
</comment>
<evidence type="ECO:0000256" key="5">
    <source>
        <dbReference type="ARBA" id="ARBA00023136"/>
    </source>
</evidence>
<dbReference type="GO" id="GO:0017038">
    <property type="term" value="P:protein import"/>
    <property type="evidence" value="ECO:0007669"/>
    <property type="project" value="TreeGrafter"/>
</dbReference>
<name>A0A4U0YJN2_9GAMM</name>
<evidence type="ECO:0000256" key="4">
    <source>
        <dbReference type="ARBA" id="ARBA00022989"/>
    </source>
</evidence>
<proteinExistence type="inferred from homology"/>
<dbReference type="OrthoDB" id="9805133at2"/>
<evidence type="ECO:0000256" key="1">
    <source>
        <dbReference type="ARBA" id="ARBA00004651"/>
    </source>
</evidence>
<dbReference type="PANTHER" id="PTHR30625:SF16">
    <property type="entry name" value="BIOPOLYMER TRANSPORT PROTEIN EXBB"/>
    <property type="match status" value="1"/>
</dbReference>
<evidence type="ECO:0000259" key="8">
    <source>
        <dbReference type="Pfam" id="PF01618"/>
    </source>
</evidence>
<dbReference type="GO" id="GO:0005886">
    <property type="term" value="C:plasma membrane"/>
    <property type="evidence" value="ECO:0007669"/>
    <property type="project" value="UniProtKB-SubCell"/>
</dbReference>
<feature type="domain" description="MotA/TolQ/ExbB proton channel" evidence="8">
    <location>
        <begin position="232"/>
        <end position="317"/>
    </location>
</feature>
<evidence type="ECO:0000256" key="6">
    <source>
        <dbReference type="RuleBase" id="RU004057"/>
    </source>
</evidence>
<reference evidence="9 10" key="1">
    <citation type="submission" date="2019-04" db="EMBL/GenBank/DDBJ databases">
        <title>Crypto-aerobic microbial life in anoxic (sulfidic) marine sediments.</title>
        <authorList>
            <person name="Bhattacharya S."/>
            <person name="Roy C."/>
            <person name="Mondal N."/>
            <person name="Sarkar J."/>
            <person name="Mandal S."/>
            <person name="Rameez M.J."/>
            <person name="Ghosh W."/>
        </authorList>
    </citation>
    <scope>NUCLEOTIDE SEQUENCE [LARGE SCALE GENOMIC DNA]</scope>
    <source>
        <strain evidence="9 10">SBBB</strain>
    </source>
</reference>
<comment type="subcellular location">
    <subcellularLocation>
        <location evidence="1">Cell membrane</location>
        <topology evidence="1">Multi-pass membrane protein</topology>
    </subcellularLocation>
    <subcellularLocation>
        <location evidence="6">Membrane</location>
        <topology evidence="6">Multi-pass membrane protein</topology>
    </subcellularLocation>
</comment>
<evidence type="ECO:0000256" key="7">
    <source>
        <dbReference type="SAM" id="Phobius"/>
    </source>
</evidence>
<dbReference type="Pfam" id="PF01618">
    <property type="entry name" value="MotA_ExbB"/>
    <property type="match status" value="1"/>
</dbReference>
<keyword evidence="4 7" id="KW-1133">Transmembrane helix</keyword>
<feature type="transmembrane region" description="Helical" evidence="7">
    <location>
        <begin position="133"/>
        <end position="153"/>
    </location>
</feature>
<dbReference type="AlphaFoldDB" id="A0A4U0YJN2"/>
<feature type="transmembrane region" description="Helical" evidence="7">
    <location>
        <begin position="241"/>
        <end position="262"/>
    </location>
</feature>
<dbReference type="Proteomes" id="UP000305198">
    <property type="component" value="Unassembled WGS sequence"/>
</dbReference>
<dbReference type="InterPro" id="IPR050790">
    <property type="entry name" value="ExbB/TolQ_transport"/>
</dbReference>
<evidence type="ECO:0000313" key="10">
    <source>
        <dbReference type="Proteomes" id="UP000305198"/>
    </source>
</evidence>
<keyword evidence="6" id="KW-0653">Protein transport</keyword>
<dbReference type="EMBL" id="SWAV01000003">
    <property type="protein sequence ID" value="TKA91455.1"/>
    <property type="molecule type" value="Genomic_DNA"/>
</dbReference>
<gene>
    <name evidence="9" type="ORF">FA869_10110</name>
</gene>
<feature type="transmembrane region" description="Helical" evidence="7">
    <location>
        <begin position="282"/>
        <end position="304"/>
    </location>
</feature>
<protein>
    <recommendedName>
        <fullName evidence="8">MotA/TolQ/ExbB proton channel domain-containing protein</fullName>
    </recommendedName>
</protein>
<evidence type="ECO:0000313" key="9">
    <source>
        <dbReference type="EMBL" id="TKA91455.1"/>
    </source>
</evidence>
<evidence type="ECO:0000256" key="3">
    <source>
        <dbReference type="ARBA" id="ARBA00022692"/>
    </source>
</evidence>
<organism evidence="9 10">
    <name type="scientific">Halopseudomonas bauzanensis</name>
    <dbReference type="NCBI Taxonomy" id="653930"/>
    <lineage>
        <taxon>Bacteria</taxon>
        <taxon>Pseudomonadati</taxon>
        <taxon>Pseudomonadota</taxon>
        <taxon>Gammaproteobacteria</taxon>
        <taxon>Pseudomonadales</taxon>
        <taxon>Pseudomonadaceae</taxon>
        <taxon>Halopseudomonas</taxon>
    </lineage>
</organism>
<keyword evidence="5 7" id="KW-0472">Membrane</keyword>
<feature type="transmembrane region" description="Helical" evidence="7">
    <location>
        <begin position="59"/>
        <end position="80"/>
    </location>
</feature>
<keyword evidence="2" id="KW-1003">Cell membrane</keyword>
<sequence length="337" mass="35968">MPQRPGPYCLQPLCHGAAGHSRSPESGCLRLRRQPITTNEVHMEINKLRSRAGSWQARLRLMSLLTLLGLAGLTGGLALAQAPAAPASPAVQQSGDSIAPADIAAVAPFAGTAVERFGVREMFVQADLVVKSVMIFLVFCSLLTWAILFEKLWAFSTARRRNRAFINAFRHGDTAQLTEQASGSAVGRIWQAAQAELKHFDHHRGSNVTADQINRLLQRMSLSASVVQEGDLSRLGAMMGVLATIGATAPFIGLFGTVWGILNSFAGIATMKTASLAVVAPGIAEALLATALGLFAAIPAVMIFNKFARDINGFVGTLDNFCAELLATVSRQMDEAR</sequence>
<keyword evidence="6" id="KW-0813">Transport</keyword>
<dbReference type="InterPro" id="IPR002898">
    <property type="entry name" value="MotA_ExbB_proton_chnl"/>
</dbReference>
<keyword evidence="3 7" id="KW-0812">Transmembrane</keyword>
<evidence type="ECO:0000256" key="2">
    <source>
        <dbReference type="ARBA" id="ARBA00022475"/>
    </source>
</evidence>